<keyword evidence="5" id="KW-1185">Reference proteome</keyword>
<proteinExistence type="predicted"/>
<evidence type="ECO:0000313" key="5">
    <source>
        <dbReference type="Proteomes" id="UP001374579"/>
    </source>
</evidence>
<dbReference type="Proteomes" id="UP001374579">
    <property type="component" value="Unassembled WGS sequence"/>
</dbReference>
<organism evidence="4 5">
    <name type="scientific">Littorina saxatilis</name>
    <dbReference type="NCBI Taxonomy" id="31220"/>
    <lineage>
        <taxon>Eukaryota</taxon>
        <taxon>Metazoa</taxon>
        <taxon>Spiralia</taxon>
        <taxon>Lophotrochozoa</taxon>
        <taxon>Mollusca</taxon>
        <taxon>Gastropoda</taxon>
        <taxon>Caenogastropoda</taxon>
        <taxon>Littorinimorpha</taxon>
        <taxon>Littorinoidea</taxon>
        <taxon>Littorinidae</taxon>
        <taxon>Littorina</taxon>
    </lineage>
</organism>
<dbReference type="InterPro" id="IPR025946">
    <property type="entry name" value="CABIT_dom"/>
</dbReference>
<accession>A0AAN9GBC5</accession>
<reference evidence="4 5" key="1">
    <citation type="submission" date="2024-02" db="EMBL/GenBank/DDBJ databases">
        <title>Chromosome-scale genome assembly of the rough periwinkle Littorina saxatilis.</title>
        <authorList>
            <person name="De Jode A."/>
            <person name="Faria R."/>
            <person name="Formenti G."/>
            <person name="Sims Y."/>
            <person name="Smith T.P."/>
            <person name="Tracey A."/>
            <person name="Wood J.M.D."/>
            <person name="Zagrodzka Z.B."/>
            <person name="Johannesson K."/>
            <person name="Butlin R.K."/>
            <person name="Leder E.H."/>
        </authorList>
    </citation>
    <scope>NUCLEOTIDE SEQUENCE [LARGE SCALE GENOMIC DNA]</scope>
    <source>
        <strain evidence="4">Snail1</strain>
        <tissue evidence="4">Muscle</tissue>
    </source>
</reference>
<protein>
    <recommendedName>
        <fullName evidence="3">CABIT domain-containing protein</fullName>
    </recommendedName>
</protein>
<feature type="region of interest" description="Disordered" evidence="2">
    <location>
        <begin position="1"/>
        <end position="38"/>
    </location>
</feature>
<gene>
    <name evidence="4" type="ORF">V1264_024097</name>
</gene>
<evidence type="ECO:0000256" key="1">
    <source>
        <dbReference type="ARBA" id="ARBA00022553"/>
    </source>
</evidence>
<feature type="compositionally biased region" description="Low complexity" evidence="2">
    <location>
        <begin position="12"/>
        <end position="25"/>
    </location>
</feature>
<dbReference type="InterPro" id="IPR052281">
    <property type="entry name" value="GAREM"/>
</dbReference>
<feature type="domain" description="CABIT" evidence="3">
    <location>
        <begin position="61"/>
        <end position="317"/>
    </location>
</feature>
<feature type="region of interest" description="Disordered" evidence="2">
    <location>
        <begin position="401"/>
        <end position="420"/>
    </location>
</feature>
<dbReference type="EMBL" id="JBAMIC010000011">
    <property type="protein sequence ID" value="KAK7101299.1"/>
    <property type="molecule type" value="Genomic_DNA"/>
</dbReference>
<keyword evidence="1" id="KW-0597">Phosphoprotein</keyword>
<dbReference type="PANTHER" id="PTHR14454">
    <property type="entry name" value="GRB2-ASSOCIATED AND REGULATOR OF MAPK PROTEIN FAMILY MEMBER"/>
    <property type="match status" value="1"/>
</dbReference>
<comment type="caution">
    <text evidence="4">The sequence shown here is derived from an EMBL/GenBank/DDBJ whole genome shotgun (WGS) entry which is preliminary data.</text>
</comment>
<dbReference type="AlphaFoldDB" id="A0AAN9GBC5"/>
<evidence type="ECO:0000256" key="2">
    <source>
        <dbReference type="SAM" id="MobiDB-lite"/>
    </source>
</evidence>
<evidence type="ECO:0000259" key="3">
    <source>
        <dbReference type="Pfam" id="PF12736"/>
    </source>
</evidence>
<dbReference type="PANTHER" id="PTHR14454:SF11">
    <property type="entry name" value="SERRANO, ISOFORM F"/>
    <property type="match status" value="1"/>
</dbReference>
<sequence>MASAVPDVTPESSANSAVGSSSSTSKADDNVSATSSAKSVVDFQWSDETESLESFDNDEKLPCVAKLEESGAGDGKLLPGIKLYADQPLLMFRSVQKRQARARTIYHDKGGAYLEVGQTILIPDNYTGWFELVPPDFCRASCFRSIAEVANAMPRKFFTRSNLKAIRIEQGENGEQKYLERKVKAGSSLRTDSVFTAKWKTSMKKGTFKKKQTEFVTQEIKYLKCIDRDELEILIPLNHRGKFNAIYEKGHLNKHSVYSMKDILSDLKLPIKVRLLFGKAPVVPCIFTGMLCVREVQTNDVILASTVLNRRNVLMEIPTNARNCGVRQATREEDFSTLKSFEDAQRLCQKYAMMFVTLMTLSPELDTTQKTIQHVASVSDRQTDPSLQALDLLTDIRLSDDGEPPDIFMGESDTDSVNSDRQVQALPSGTVVELSLFPGSQSATNA</sequence>
<dbReference type="Pfam" id="PF12736">
    <property type="entry name" value="CABIT"/>
    <property type="match status" value="1"/>
</dbReference>
<evidence type="ECO:0000313" key="4">
    <source>
        <dbReference type="EMBL" id="KAK7101299.1"/>
    </source>
</evidence>
<name>A0AAN9GBC5_9CAEN</name>